<name>A0A0V0SC09_9BILA</name>
<accession>A0A0V0SC09</accession>
<dbReference type="Proteomes" id="UP000054630">
    <property type="component" value="Unassembled WGS sequence"/>
</dbReference>
<organism evidence="1 2">
    <name type="scientific">Trichinella nelsoni</name>
    <dbReference type="NCBI Taxonomy" id="6336"/>
    <lineage>
        <taxon>Eukaryota</taxon>
        <taxon>Metazoa</taxon>
        <taxon>Ecdysozoa</taxon>
        <taxon>Nematoda</taxon>
        <taxon>Enoplea</taxon>
        <taxon>Dorylaimia</taxon>
        <taxon>Trichinellida</taxon>
        <taxon>Trichinellidae</taxon>
        <taxon>Trichinella</taxon>
    </lineage>
</organism>
<sequence>LDCTKSQWPRIMKKPKFDEKHFYGYIVTDRKSNVKMRFKIIFKKSEHWAVLNKNARHLNVAFLYIFLVFRWHNLQRPCGPLPRLWFTPSKRMSHHCDIKPDAALPGAVRSEYSKLRTTCRRNSRRLCVNPPSSHCRNVHRIDKQRPIPFLPPIDRRYAAASPSRSTPPIPVLHDLSFCLCLKEPTYSNTQREMPHAQLIHFINITIRWLPWNSVYKFRNGLFPRYRCIAHLAH</sequence>
<gene>
    <name evidence="1" type="ORF">T07_8387</name>
</gene>
<evidence type="ECO:0000313" key="1">
    <source>
        <dbReference type="EMBL" id="KRX24267.1"/>
    </source>
</evidence>
<feature type="non-terminal residue" evidence="1">
    <location>
        <position position="1"/>
    </location>
</feature>
<feature type="non-terminal residue" evidence="1">
    <location>
        <position position="233"/>
    </location>
</feature>
<dbReference type="OrthoDB" id="5920811at2759"/>
<dbReference type="AlphaFoldDB" id="A0A0V0SC09"/>
<comment type="caution">
    <text evidence="1">The sequence shown here is derived from an EMBL/GenBank/DDBJ whole genome shotgun (WGS) entry which is preliminary data.</text>
</comment>
<proteinExistence type="predicted"/>
<evidence type="ECO:0000313" key="2">
    <source>
        <dbReference type="Proteomes" id="UP000054630"/>
    </source>
</evidence>
<keyword evidence="2" id="KW-1185">Reference proteome</keyword>
<reference evidence="1 2" key="1">
    <citation type="submission" date="2015-01" db="EMBL/GenBank/DDBJ databases">
        <title>Evolution of Trichinella species and genotypes.</title>
        <authorList>
            <person name="Korhonen P.K."/>
            <person name="Edoardo P."/>
            <person name="Giuseppe L.R."/>
            <person name="Gasser R.B."/>
        </authorList>
    </citation>
    <scope>NUCLEOTIDE SEQUENCE [LARGE SCALE GENOMIC DNA]</scope>
    <source>
        <strain evidence="1">ISS37</strain>
    </source>
</reference>
<dbReference type="EMBL" id="JYDL01000019">
    <property type="protein sequence ID" value="KRX24267.1"/>
    <property type="molecule type" value="Genomic_DNA"/>
</dbReference>
<protein>
    <submittedName>
        <fullName evidence="1">Uncharacterized protein</fullName>
    </submittedName>
</protein>